<dbReference type="Proteomes" id="UP000053780">
    <property type="component" value="Unassembled WGS sequence"/>
</dbReference>
<dbReference type="OrthoDB" id="2191886at2759"/>
<evidence type="ECO:0000259" key="1">
    <source>
        <dbReference type="PROSITE" id="PS50878"/>
    </source>
</evidence>
<dbReference type="AlphaFoldDB" id="T0L0A4"/>
<protein>
    <recommendedName>
        <fullName evidence="1">Reverse transcriptase domain-containing protein</fullName>
    </recommendedName>
</protein>
<proteinExistence type="predicted"/>
<keyword evidence="3" id="KW-1185">Reference proteome</keyword>
<gene>
    <name evidence="2" type="ORF">NAPIS_ORF01452</name>
</gene>
<dbReference type="EMBL" id="KE647192">
    <property type="protein sequence ID" value="EQB60977.1"/>
    <property type="molecule type" value="Genomic_DNA"/>
</dbReference>
<dbReference type="Pfam" id="PF00078">
    <property type="entry name" value="RVT_1"/>
    <property type="match status" value="1"/>
</dbReference>
<dbReference type="PANTHER" id="PTHR35450:SF2">
    <property type="entry name" value="REVERSE TRANSCRIPTASE DOMAIN-CONTAINING PROTEIN"/>
    <property type="match status" value="1"/>
</dbReference>
<dbReference type="InterPro" id="IPR043502">
    <property type="entry name" value="DNA/RNA_pol_sf"/>
</dbReference>
<sequence length="470" mass="54893">MKKYKKLFIRKGDKECVEADINERIFIYEKKLKCYEKRLQFRDANRKFELYRGKFYSEISGKENTINSDIPEDEVVKFWNSMWNNDAKNNNVDYEEFVNEYIEDKNQEPLQFISQDSFKEKLLYLPNLKAAGPDCIFNFFIKKMTSLHSHLYNIISKTCVEGLIEEDWYYTGITYLIPKGEPKKGSDFRPITCMSNLYKLMTKCVTKVMQFEIESRDLISENQLGTIRNVQSAKEQAMINIALNKQYDNKLKTAWIDVKKAFDSINHDFLFKCIDCVNFPPWIKKFIRLITSKWQLNIMYNNNIALKKSIKKGILQGDSLSPLLFILIMDPLSKRLNSIFPKVSIPISKESSYTSNHLLFIDDLKILAETDKTLELITHEAKRFFEIVGLEMNIEKSATNSLILVSDAVIMQEGNCYKYLGILEDNNNQISTTNWDLLTSKVYARVKKLCKTLLNGINLMRGINEHAISY</sequence>
<evidence type="ECO:0000313" key="3">
    <source>
        <dbReference type="Proteomes" id="UP000053780"/>
    </source>
</evidence>
<evidence type="ECO:0000313" key="2">
    <source>
        <dbReference type="EMBL" id="EQB60977.1"/>
    </source>
</evidence>
<name>T0L0A4_9MICR</name>
<dbReference type="CDD" id="cd01650">
    <property type="entry name" value="RT_nLTR_like"/>
    <property type="match status" value="1"/>
</dbReference>
<dbReference type="InterPro" id="IPR000477">
    <property type="entry name" value="RT_dom"/>
</dbReference>
<dbReference type="SUPFAM" id="SSF56672">
    <property type="entry name" value="DNA/RNA polymerases"/>
    <property type="match status" value="1"/>
</dbReference>
<organism evidence="2 3">
    <name type="scientific">Vairimorpha apis BRL 01</name>
    <dbReference type="NCBI Taxonomy" id="1037528"/>
    <lineage>
        <taxon>Eukaryota</taxon>
        <taxon>Fungi</taxon>
        <taxon>Fungi incertae sedis</taxon>
        <taxon>Microsporidia</taxon>
        <taxon>Nosematidae</taxon>
        <taxon>Vairimorpha</taxon>
    </lineage>
</organism>
<dbReference type="VEuPathDB" id="MicrosporidiaDB:NAPIS_ORF01452"/>
<reference evidence="2 3" key="1">
    <citation type="journal article" date="2013" name="BMC Genomics">
        <title>Genome sequencing and comparative genomics of honey bee microsporidia, Nosema apis reveal novel insights into host-parasite interactions.</title>
        <authorList>
            <person name="Chen Yp."/>
            <person name="Pettis J.S."/>
            <person name="Zhao Y."/>
            <person name="Liu X."/>
            <person name="Tallon L.J."/>
            <person name="Sadzewicz L.D."/>
            <person name="Li R."/>
            <person name="Zheng H."/>
            <person name="Huang S."/>
            <person name="Zhang X."/>
            <person name="Hamilton M.C."/>
            <person name="Pernal S.F."/>
            <person name="Melathopoulos A.P."/>
            <person name="Yan X."/>
            <person name="Evans J.D."/>
        </authorList>
    </citation>
    <scope>NUCLEOTIDE SEQUENCE [LARGE SCALE GENOMIC DNA]</scope>
    <source>
        <strain evidence="2 3">BRL 01</strain>
    </source>
</reference>
<dbReference type="PANTHER" id="PTHR35450">
    <property type="entry name" value="REVERSE TRANSCRIPTASE DOMAIN-CONTAINING PROTEIN"/>
    <property type="match status" value="1"/>
</dbReference>
<dbReference type="HOGENOM" id="CLU_046310_0_0_1"/>
<dbReference type="PROSITE" id="PS50878">
    <property type="entry name" value="RT_POL"/>
    <property type="match status" value="1"/>
</dbReference>
<accession>T0L0A4</accession>
<feature type="domain" description="Reverse transcriptase" evidence="1">
    <location>
        <begin position="158"/>
        <end position="424"/>
    </location>
</feature>